<dbReference type="SUPFAM" id="SSF46565">
    <property type="entry name" value="Chaperone J-domain"/>
    <property type="match status" value="1"/>
</dbReference>
<dbReference type="PANTHER" id="PTHR44145">
    <property type="entry name" value="DNAJ HOMOLOG SUBFAMILY A MEMBER 3, MITOCHONDRIAL"/>
    <property type="match status" value="1"/>
</dbReference>
<dbReference type="CDD" id="cd06257">
    <property type="entry name" value="DnaJ"/>
    <property type="match status" value="1"/>
</dbReference>
<dbReference type="SMART" id="SM00271">
    <property type="entry name" value="DnaJ"/>
    <property type="match status" value="1"/>
</dbReference>
<dbReference type="PROSITE" id="PS50076">
    <property type="entry name" value="DNAJ_2"/>
    <property type="match status" value="1"/>
</dbReference>
<dbReference type="Gene3D" id="1.10.287.110">
    <property type="entry name" value="DnaJ domain"/>
    <property type="match status" value="1"/>
</dbReference>
<feature type="domain" description="J" evidence="4">
    <location>
        <begin position="3"/>
        <end position="68"/>
    </location>
</feature>
<dbReference type="Pfam" id="PF00226">
    <property type="entry name" value="DnaJ"/>
    <property type="match status" value="1"/>
</dbReference>
<protein>
    <submittedName>
        <fullName evidence="5">Chaperone protein DnaJ</fullName>
    </submittedName>
</protein>
<dbReference type="GO" id="GO:0006260">
    <property type="term" value="P:DNA replication"/>
    <property type="evidence" value="ECO:0007669"/>
    <property type="project" value="UniProtKB-KW"/>
</dbReference>
<dbReference type="PRINTS" id="PR00625">
    <property type="entry name" value="JDOMAIN"/>
</dbReference>
<feature type="compositionally biased region" description="Low complexity" evidence="3">
    <location>
        <begin position="69"/>
        <end position="91"/>
    </location>
</feature>
<dbReference type="InterPro" id="IPR036869">
    <property type="entry name" value="J_dom_sf"/>
</dbReference>
<dbReference type="RefSeq" id="WP_077848468.1">
    <property type="nucleotide sequence ID" value="NZ_LZZM01000189.1"/>
</dbReference>
<evidence type="ECO:0000256" key="2">
    <source>
        <dbReference type="ARBA" id="ARBA00023186"/>
    </source>
</evidence>
<dbReference type="InterPro" id="IPR001623">
    <property type="entry name" value="DnaJ_domain"/>
</dbReference>
<evidence type="ECO:0000313" key="5">
    <source>
        <dbReference type="EMBL" id="OOM75199.1"/>
    </source>
</evidence>
<dbReference type="AlphaFoldDB" id="A0A1S8TC62"/>
<organism evidence="5 6">
    <name type="scientific">Clostridium puniceum</name>
    <dbReference type="NCBI Taxonomy" id="29367"/>
    <lineage>
        <taxon>Bacteria</taxon>
        <taxon>Bacillati</taxon>
        <taxon>Bacillota</taxon>
        <taxon>Clostridia</taxon>
        <taxon>Eubacteriales</taxon>
        <taxon>Clostridiaceae</taxon>
        <taxon>Clostridium</taxon>
    </lineage>
</organism>
<evidence type="ECO:0000256" key="3">
    <source>
        <dbReference type="SAM" id="MobiDB-lite"/>
    </source>
</evidence>
<dbReference type="InterPro" id="IPR051938">
    <property type="entry name" value="Apopto_cytoskel_mod"/>
</dbReference>
<dbReference type="OrthoDB" id="9779889at2"/>
<proteinExistence type="predicted"/>
<dbReference type="Proteomes" id="UP000190890">
    <property type="component" value="Unassembled WGS sequence"/>
</dbReference>
<comment type="caution">
    <text evidence="5">The sequence shown here is derived from an EMBL/GenBank/DDBJ whole genome shotgun (WGS) entry which is preliminary data.</text>
</comment>
<accession>A0A1S8TC62</accession>
<evidence type="ECO:0000256" key="1">
    <source>
        <dbReference type="ARBA" id="ARBA00022705"/>
    </source>
</evidence>
<reference evidence="5 6" key="1">
    <citation type="submission" date="2016-05" db="EMBL/GenBank/DDBJ databases">
        <title>Microbial solvent formation.</title>
        <authorList>
            <person name="Poehlein A."/>
            <person name="Montoya Solano J.D."/>
            <person name="Flitsch S."/>
            <person name="Krabben P."/>
            <person name="Duerre P."/>
            <person name="Daniel R."/>
        </authorList>
    </citation>
    <scope>NUCLEOTIDE SEQUENCE [LARGE SCALE GENOMIC DNA]</scope>
    <source>
        <strain evidence="5 6">DSM 2619</strain>
    </source>
</reference>
<dbReference type="PROSITE" id="PS00636">
    <property type="entry name" value="DNAJ_1"/>
    <property type="match status" value="1"/>
</dbReference>
<feature type="compositionally biased region" description="Basic and acidic residues" evidence="3">
    <location>
        <begin position="58"/>
        <end position="68"/>
    </location>
</feature>
<keyword evidence="1" id="KW-0235">DNA replication</keyword>
<evidence type="ECO:0000313" key="6">
    <source>
        <dbReference type="Proteomes" id="UP000190890"/>
    </source>
</evidence>
<dbReference type="EMBL" id="LZZM01000189">
    <property type="protein sequence ID" value="OOM75199.1"/>
    <property type="molecule type" value="Genomic_DNA"/>
</dbReference>
<dbReference type="STRING" id="29367.CLPUN_34400"/>
<name>A0A1S8TC62_9CLOT</name>
<dbReference type="PANTHER" id="PTHR44145:SF3">
    <property type="entry name" value="DNAJ HOMOLOG SUBFAMILY A MEMBER 3, MITOCHONDRIAL"/>
    <property type="match status" value="1"/>
</dbReference>
<keyword evidence="6" id="KW-1185">Reference proteome</keyword>
<gene>
    <name evidence="5" type="primary">dnaJ_2</name>
    <name evidence="5" type="ORF">CLPUN_34400</name>
</gene>
<dbReference type="InterPro" id="IPR018253">
    <property type="entry name" value="DnaJ_domain_CS"/>
</dbReference>
<sequence length="147" mass="17393">MKDYYKILNLSVNSNNDEIKKAFRSLAKKYHPDRNKDDKEALTKFQEINEAYEVLSNEDSRKKYDNERSNNQGNSNKETNNKNNKSSNSNKKYQDKGESIENLNKYFESFFGFDANSNSINKEKLKKEKNPIDTSKMFESFFNIKRK</sequence>
<keyword evidence="2" id="KW-0143">Chaperone</keyword>
<evidence type="ECO:0000259" key="4">
    <source>
        <dbReference type="PROSITE" id="PS50076"/>
    </source>
</evidence>
<feature type="region of interest" description="Disordered" evidence="3">
    <location>
        <begin position="56"/>
        <end position="97"/>
    </location>
</feature>